<name>A0AA41Z479_9HYPH</name>
<accession>A0AA41Z479</accession>
<dbReference type="RefSeq" id="WP_282588872.1">
    <property type="nucleotide sequence ID" value="NZ_JAMOIM010000052.1"/>
</dbReference>
<evidence type="ECO:0000313" key="2">
    <source>
        <dbReference type="Proteomes" id="UP001165667"/>
    </source>
</evidence>
<dbReference type="EMBL" id="JAMOIM010000052">
    <property type="protein sequence ID" value="MCW6512495.1"/>
    <property type="molecule type" value="Genomic_DNA"/>
</dbReference>
<reference evidence="1" key="1">
    <citation type="submission" date="2022-05" db="EMBL/GenBank/DDBJ databases">
        <authorList>
            <person name="Pankratov T."/>
        </authorList>
    </citation>
    <scope>NUCLEOTIDE SEQUENCE</scope>
    <source>
        <strain evidence="1">BP6-180914</strain>
    </source>
</reference>
<sequence>MRQKPSLEDVGATDVVSCLCRVAARVGDQFPAPRNGIEPNAIEIAALPGVPEKVQLIGMGVRQLHHETAFDVMER</sequence>
<dbReference type="Proteomes" id="UP001165667">
    <property type="component" value="Unassembled WGS sequence"/>
</dbReference>
<gene>
    <name evidence="1" type="ORF">M8523_31775</name>
</gene>
<keyword evidence="2" id="KW-1185">Reference proteome</keyword>
<evidence type="ECO:0000313" key="1">
    <source>
        <dbReference type="EMBL" id="MCW6512495.1"/>
    </source>
</evidence>
<proteinExistence type="predicted"/>
<dbReference type="AlphaFoldDB" id="A0AA41Z479"/>
<protein>
    <submittedName>
        <fullName evidence="1">Uncharacterized protein</fullName>
    </submittedName>
</protein>
<organism evidence="1 2">
    <name type="scientific">Lichenifustis flavocetrariae</name>
    <dbReference type="NCBI Taxonomy" id="2949735"/>
    <lineage>
        <taxon>Bacteria</taxon>
        <taxon>Pseudomonadati</taxon>
        <taxon>Pseudomonadota</taxon>
        <taxon>Alphaproteobacteria</taxon>
        <taxon>Hyphomicrobiales</taxon>
        <taxon>Lichenihabitantaceae</taxon>
        <taxon>Lichenifustis</taxon>
    </lineage>
</organism>
<comment type="caution">
    <text evidence="1">The sequence shown here is derived from an EMBL/GenBank/DDBJ whole genome shotgun (WGS) entry which is preliminary data.</text>
</comment>